<protein>
    <submittedName>
        <fullName evidence="1">Anamorsin</fullName>
    </submittedName>
</protein>
<sequence length="99" mass="11290">MAELQSFGIKAKKPTWKFGSSFFLKKTVKSLPKVLIDDDMDLIDEDNLLLKPQLPPECFPWLVDEKGAFTAKGGHDKDSKCFPMLYMPQDLLTVVRMLL</sequence>
<comment type="caution">
    <text evidence="1">The sequence shown here is derived from an EMBL/GenBank/DDBJ whole genome shotgun (WGS) entry which is preliminary data.</text>
</comment>
<dbReference type="STRING" id="35608.A0A2U1KMI6"/>
<accession>A0A2U1KMI6</accession>
<keyword evidence="2" id="KW-1185">Reference proteome</keyword>
<dbReference type="OrthoDB" id="311633at2759"/>
<gene>
    <name evidence="1" type="ORF">CTI12_AA556470</name>
</gene>
<dbReference type="AlphaFoldDB" id="A0A2U1KMI6"/>
<evidence type="ECO:0000313" key="2">
    <source>
        <dbReference type="Proteomes" id="UP000245207"/>
    </source>
</evidence>
<dbReference type="Proteomes" id="UP000245207">
    <property type="component" value="Unassembled WGS sequence"/>
</dbReference>
<proteinExistence type="predicted"/>
<name>A0A2U1KMI6_ARTAN</name>
<evidence type="ECO:0000313" key="1">
    <source>
        <dbReference type="EMBL" id="PWA38000.1"/>
    </source>
</evidence>
<organism evidence="1 2">
    <name type="scientific">Artemisia annua</name>
    <name type="common">Sweet wormwood</name>
    <dbReference type="NCBI Taxonomy" id="35608"/>
    <lineage>
        <taxon>Eukaryota</taxon>
        <taxon>Viridiplantae</taxon>
        <taxon>Streptophyta</taxon>
        <taxon>Embryophyta</taxon>
        <taxon>Tracheophyta</taxon>
        <taxon>Spermatophyta</taxon>
        <taxon>Magnoliopsida</taxon>
        <taxon>eudicotyledons</taxon>
        <taxon>Gunneridae</taxon>
        <taxon>Pentapetalae</taxon>
        <taxon>asterids</taxon>
        <taxon>campanulids</taxon>
        <taxon>Asterales</taxon>
        <taxon>Asteraceae</taxon>
        <taxon>Asteroideae</taxon>
        <taxon>Anthemideae</taxon>
        <taxon>Artemisiinae</taxon>
        <taxon>Artemisia</taxon>
    </lineage>
</organism>
<reference evidence="1 2" key="1">
    <citation type="journal article" date="2018" name="Mol. Plant">
        <title>The genome of Artemisia annua provides insight into the evolution of Asteraceae family and artemisinin biosynthesis.</title>
        <authorList>
            <person name="Shen Q."/>
            <person name="Zhang L."/>
            <person name="Liao Z."/>
            <person name="Wang S."/>
            <person name="Yan T."/>
            <person name="Shi P."/>
            <person name="Liu M."/>
            <person name="Fu X."/>
            <person name="Pan Q."/>
            <person name="Wang Y."/>
            <person name="Lv Z."/>
            <person name="Lu X."/>
            <person name="Zhang F."/>
            <person name="Jiang W."/>
            <person name="Ma Y."/>
            <person name="Chen M."/>
            <person name="Hao X."/>
            <person name="Li L."/>
            <person name="Tang Y."/>
            <person name="Lv G."/>
            <person name="Zhou Y."/>
            <person name="Sun X."/>
            <person name="Brodelius P.E."/>
            <person name="Rose J.K.C."/>
            <person name="Tang K."/>
        </authorList>
    </citation>
    <scope>NUCLEOTIDE SEQUENCE [LARGE SCALE GENOMIC DNA]</scope>
    <source>
        <strain evidence="2">cv. Huhao1</strain>
        <tissue evidence="1">Leaf</tissue>
    </source>
</reference>
<dbReference type="EMBL" id="PKPP01016116">
    <property type="protein sequence ID" value="PWA38000.1"/>
    <property type="molecule type" value="Genomic_DNA"/>
</dbReference>